<protein>
    <submittedName>
        <fullName evidence="4">Unnamed protein product</fullName>
    </submittedName>
</protein>
<keyword evidence="5" id="KW-1185">Reference proteome</keyword>
<dbReference type="PANTHER" id="PTHR11932">
    <property type="entry name" value="CULLIN"/>
    <property type="match status" value="1"/>
</dbReference>
<feature type="domain" description="Cullin N-terminal" evidence="3">
    <location>
        <begin position="30"/>
        <end position="317"/>
    </location>
</feature>
<accession>A0A9W7DHH2</accession>
<comment type="similarity">
    <text evidence="1">Belongs to the cullin family.</text>
</comment>
<organism evidence="4 5">
    <name type="scientific">Ambrosiozyma monospora</name>
    <name type="common">Yeast</name>
    <name type="synonym">Endomycopsis monosporus</name>
    <dbReference type="NCBI Taxonomy" id="43982"/>
    <lineage>
        <taxon>Eukaryota</taxon>
        <taxon>Fungi</taxon>
        <taxon>Dikarya</taxon>
        <taxon>Ascomycota</taxon>
        <taxon>Saccharomycotina</taxon>
        <taxon>Pichiomycetes</taxon>
        <taxon>Pichiales</taxon>
        <taxon>Pichiaceae</taxon>
        <taxon>Ambrosiozyma</taxon>
    </lineage>
</organism>
<dbReference type="AlphaFoldDB" id="A0A9W7DHH2"/>
<dbReference type="Gene3D" id="1.20.1310.10">
    <property type="entry name" value="Cullin Repeats"/>
    <property type="match status" value="2"/>
</dbReference>
<reference evidence="4" key="1">
    <citation type="submission" date="2023-04" db="EMBL/GenBank/DDBJ databases">
        <title>Ambrosiozyma monospora NBRC 1965.</title>
        <authorList>
            <person name="Ichikawa N."/>
            <person name="Sato H."/>
            <person name="Tonouchi N."/>
        </authorList>
    </citation>
    <scope>NUCLEOTIDE SEQUENCE</scope>
    <source>
        <strain evidence="4">NBRC 1965</strain>
    </source>
</reference>
<comment type="caution">
    <text evidence="4">The sequence shown here is derived from an EMBL/GenBank/DDBJ whole genome shotgun (WGS) entry which is preliminary data.</text>
</comment>
<proteinExistence type="inferred from homology"/>
<dbReference type="Pfam" id="PF00888">
    <property type="entry name" value="Cullin"/>
    <property type="match status" value="1"/>
</dbReference>
<evidence type="ECO:0000313" key="5">
    <source>
        <dbReference type="Proteomes" id="UP001165063"/>
    </source>
</evidence>
<dbReference type="InterPro" id="IPR016159">
    <property type="entry name" value="Cullin_repeat-like_dom_sf"/>
</dbReference>
<dbReference type="InterPro" id="IPR045093">
    <property type="entry name" value="Cullin"/>
</dbReference>
<evidence type="ECO:0000259" key="3">
    <source>
        <dbReference type="Pfam" id="PF00888"/>
    </source>
</evidence>
<dbReference type="GO" id="GO:0031625">
    <property type="term" value="F:ubiquitin protein ligase binding"/>
    <property type="evidence" value="ECO:0007669"/>
    <property type="project" value="InterPro"/>
</dbReference>
<dbReference type="EMBL" id="BSXU01003714">
    <property type="protein sequence ID" value="GMG40363.1"/>
    <property type="molecule type" value="Genomic_DNA"/>
</dbReference>
<dbReference type="GO" id="GO:0006511">
    <property type="term" value="P:ubiquitin-dependent protein catabolic process"/>
    <property type="evidence" value="ECO:0007669"/>
    <property type="project" value="InterPro"/>
</dbReference>
<feature type="region of interest" description="Disordered" evidence="2">
    <location>
        <begin position="1"/>
        <end position="26"/>
    </location>
</feature>
<dbReference type="OrthoDB" id="27073at2759"/>
<dbReference type="Proteomes" id="UP001165063">
    <property type="component" value="Unassembled WGS sequence"/>
</dbReference>
<gene>
    <name evidence="4" type="ORF">Amon01_000613000</name>
</gene>
<evidence type="ECO:0000256" key="1">
    <source>
        <dbReference type="ARBA" id="ARBA00006019"/>
    </source>
</evidence>
<dbReference type="SUPFAM" id="SSF74788">
    <property type="entry name" value="Cullin repeat-like"/>
    <property type="match status" value="1"/>
</dbReference>
<evidence type="ECO:0000256" key="2">
    <source>
        <dbReference type="SAM" id="MobiDB-lite"/>
    </source>
</evidence>
<evidence type="ECO:0000313" key="4">
    <source>
        <dbReference type="EMBL" id="GMG40363.1"/>
    </source>
</evidence>
<name>A0A9W7DHH2_AMBMO</name>
<dbReference type="InterPro" id="IPR001373">
    <property type="entry name" value="Cullin_N"/>
</dbReference>
<sequence length="324" mass="37331">MLSSSSSRRTTRIRAPKAHSNNKQQIEQSWSEIQTAIVEIQNKNASVLSFEKLYRMAYNIVLKKHSDMLYNGVRTTIEDFLSADVKPKLVSMLSDPDEKNYLKLLNQLWDDHLISMKMISDVLMYLDRVYCREHHLPLIYDVGLNAFRDKIIKDDNNRLGQRTTNLIIDYLNKNRYGEIVDKYIIKAIISMLESLSEDASDSHFGENYYLRSFEPLLMQSSHQYYLEKAAELLSNQSGTMYVLNVKQLIADEETRFQLFLPDFTAPKLTDLMDNDLITANLESVLKLETDGLSSWVCESNIELISDVFKLVSRVDSKKGGGQEA</sequence>